<keyword evidence="6 10" id="KW-0812">Transmembrane</keyword>
<dbReference type="Proteomes" id="UP000198430">
    <property type="component" value="Unassembled WGS sequence"/>
</dbReference>
<evidence type="ECO:0000256" key="6">
    <source>
        <dbReference type="ARBA" id="ARBA00022692"/>
    </source>
</evidence>
<dbReference type="PANTHER" id="PTHR43495:SF4">
    <property type="entry name" value="AROMATIC AMINO ACID TRANSPORT PROTEIN AROP"/>
    <property type="match status" value="1"/>
</dbReference>
<dbReference type="GO" id="GO:0055085">
    <property type="term" value="P:transmembrane transport"/>
    <property type="evidence" value="ECO:0007669"/>
    <property type="project" value="InterPro"/>
</dbReference>
<name>A0A1Z5IQD5_9LACO</name>
<feature type="transmembrane region" description="Helical" evidence="10">
    <location>
        <begin position="129"/>
        <end position="150"/>
    </location>
</feature>
<dbReference type="RefSeq" id="WP_089088930.1">
    <property type="nucleotide sequence ID" value="NZ_BCMH01000011.1"/>
</dbReference>
<dbReference type="PIRSF" id="PIRSF006060">
    <property type="entry name" value="AA_transporter"/>
    <property type="match status" value="1"/>
</dbReference>
<keyword evidence="8 10" id="KW-1133">Transmembrane helix</keyword>
<feature type="transmembrane region" description="Helical" evidence="10">
    <location>
        <begin position="98"/>
        <end position="123"/>
    </location>
</feature>
<keyword evidence="9 10" id="KW-0472">Membrane</keyword>
<dbReference type="InterPro" id="IPR004841">
    <property type="entry name" value="AA-permease/SLC12A_dom"/>
</dbReference>
<feature type="transmembrane region" description="Helical" evidence="10">
    <location>
        <begin position="408"/>
        <end position="426"/>
    </location>
</feature>
<evidence type="ECO:0000313" key="12">
    <source>
        <dbReference type="EMBL" id="GAX03967.1"/>
    </source>
</evidence>
<evidence type="ECO:0000256" key="1">
    <source>
        <dbReference type="ARBA" id="ARBA00004429"/>
    </source>
</evidence>
<keyword evidence="4" id="KW-1003">Cell membrane</keyword>
<dbReference type="PANTHER" id="PTHR43495">
    <property type="entry name" value="GABA PERMEASE"/>
    <property type="match status" value="1"/>
</dbReference>
<feature type="domain" description="Amino acid permease/ SLC12A" evidence="11">
    <location>
        <begin position="20"/>
        <end position="429"/>
    </location>
</feature>
<evidence type="ECO:0000256" key="8">
    <source>
        <dbReference type="ARBA" id="ARBA00022989"/>
    </source>
</evidence>
<organism evidence="12 13">
    <name type="scientific">Secundilactobacillus pentosiphilus</name>
    <dbReference type="NCBI Taxonomy" id="1714682"/>
    <lineage>
        <taxon>Bacteria</taxon>
        <taxon>Bacillati</taxon>
        <taxon>Bacillota</taxon>
        <taxon>Bacilli</taxon>
        <taxon>Lactobacillales</taxon>
        <taxon>Lactobacillaceae</taxon>
        <taxon>Secundilactobacillus</taxon>
    </lineage>
</organism>
<feature type="transmembrane region" description="Helical" evidence="10">
    <location>
        <begin position="432"/>
        <end position="449"/>
    </location>
</feature>
<comment type="caution">
    <text evidence="12">The sequence shown here is derived from an EMBL/GenBank/DDBJ whole genome shotgun (WGS) entry which is preliminary data.</text>
</comment>
<feature type="transmembrane region" description="Helical" evidence="10">
    <location>
        <begin position="337"/>
        <end position="358"/>
    </location>
</feature>
<reference evidence="12 13" key="1">
    <citation type="submission" date="2015-11" db="EMBL/GenBank/DDBJ databases">
        <title>Draft genome sequences of new species of the genus Lactobacillus isolated from orchardgrass silage.</title>
        <authorList>
            <person name="Tohno M."/>
            <person name="Tanizawa Y."/>
            <person name="Arita M."/>
        </authorList>
    </citation>
    <scope>NUCLEOTIDE SEQUENCE [LARGE SCALE GENOMIC DNA]</scope>
    <source>
        <strain evidence="12 13">IWT140</strain>
    </source>
</reference>
<keyword evidence="13" id="KW-1185">Reference proteome</keyword>
<feature type="transmembrane region" description="Helical" evidence="10">
    <location>
        <begin position="202"/>
        <end position="223"/>
    </location>
</feature>
<feature type="transmembrane region" description="Helical" evidence="10">
    <location>
        <begin position="364"/>
        <end position="388"/>
    </location>
</feature>
<evidence type="ECO:0000256" key="3">
    <source>
        <dbReference type="ARBA" id="ARBA00022448"/>
    </source>
</evidence>
<dbReference type="InterPro" id="IPR004840">
    <property type="entry name" value="Amino_acid_permease_CS"/>
</dbReference>
<feature type="transmembrane region" description="Helical" evidence="10">
    <location>
        <begin position="21"/>
        <end position="42"/>
    </location>
</feature>
<gene>
    <name evidence="12" type="ORF">IWT140_01601</name>
</gene>
<dbReference type="GO" id="GO:0005886">
    <property type="term" value="C:plasma membrane"/>
    <property type="evidence" value="ECO:0007669"/>
    <property type="project" value="UniProtKB-SubCell"/>
</dbReference>
<feature type="transmembrane region" description="Helical" evidence="10">
    <location>
        <begin position="162"/>
        <end position="182"/>
    </location>
</feature>
<evidence type="ECO:0000256" key="4">
    <source>
        <dbReference type="ARBA" id="ARBA00022475"/>
    </source>
</evidence>
<dbReference type="EMBL" id="BCMH01000011">
    <property type="protein sequence ID" value="GAX03967.1"/>
    <property type="molecule type" value="Genomic_DNA"/>
</dbReference>
<accession>A0A1Z5IQD5</accession>
<evidence type="ECO:0000256" key="5">
    <source>
        <dbReference type="ARBA" id="ARBA00022519"/>
    </source>
</evidence>
<protein>
    <submittedName>
        <fullName evidence="12">Amino acid permease</fullName>
    </submittedName>
</protein>
<keyword evidence="7" id="KW-0029">Amino-acid transport</keyword>
<feature type="transmembrane region" description="Helical" evidence="10">
    <location>
        <begin position="48"/>
        <end position="67"/>
    </location>
</feature>
<dbReference type="GO" id="GO:0006865">
    <property type="term" value="P:amino acid transport"/>
    <property type="evidence" value="ECO:0007669"/>
    <property type="project" value="UniProtKB-KW"/>
</dbReference>
<evidence type="ECO:0000313" key="13">
    <source>
        <dbReference type="Proteomes" id="UP000198430"/>
    </source>
</evidence>
<dbReference type="AlphaFoldDB" id="A0A1Z5IQD5"/>
<keyword evidence="3" id="KW-0813">Transport</keyword>
<comment type="subcellular location">
    <subcellularLocation>
        <location evidence="1">Cell inner membrane</location>
        <topology evidence="1">Multi-pass membrane protein</topology>
    </subcellularLocation>
</comment>
<dbReference type="FunFam" id="1.20.1740.10:FF:000001">
    <property type="entry name" value="Amino acid permease"/>
    <property type="match status" value="1"/>
</dbReference>
<comment type="similarity">
    <text evidence="2">Belongs to the amino acid-polyamine-organocation (APC) superfamily. Amino acid transporter (AAT) (TC 2.A.3.1) family.</text>
</comment>
<evidence type="ECO:0000256" key="9">
    <source>
        <dbReference type="ARBA" id="ARBA00023136"/>
    </source>
</evidence>
<sequence length="469" mass="52105">MDKQENTNADGTKRTLSNRHVQMIALGGTIGTGLFLGASTSITKTGPSIILVYVIIGMFFFLMMRGIGEMLYQDPSQHTFIAFISRYLGQRTGYFAGWTYWIGLIFVGMAELTAIATYVRFWFPHTPAWLIQVGFLVILTSVNLIAVRIFGEAEFWFAMIKIVAILAMIATGIMLLLTQFKTPTGQVGFANITTHLSLFPNGIHSFIGAFPMVFFAFLGMEFIGITTAETKNPRHVLPKAINEVIYRILIFYIGALIVIMLIYPWQSLSVKQSPFVQVFSLVGLRAAAAVINFVVLTSAASSLNSMIYSSGRHFYQLATESNGRFMRRFKIISTHGVPAKGILISATLILLAPLISALPIVSNAFSLITSTSSDLYLIVYSLTVVAHYRYRQSTDFMPDGFLMPAYKVVDPLLIGFFVVIYISLFFDSSNWLPATLGILWCVIFGFFASRERSTVPAVSVSDDKMLDHL</sequence>
<proteinExistence type="inferred from homology"/>
<evidence type="ECO:0000259" key="11">
    <source>
        <dbReference type="Pfam" id="PF00324"/>
    </source>
</evidence>
<keyword evidence="5" id="KW-0997">Cell inner membrane</keyword>
<feature type="transmembrane region" description="Helical" evidence="10">
    <location>
        <begin position="244"/>
        <end position="263"/>
    </location>
</feature>
<evidence type="ECO:0000256" key="7">
    <source>
        <dbReference type="ARBA" id="ARBA00022970"/>
    </source>
</evidence>
<feature type="transmembrane region" description="Helical" evidence="10">
    <location>
        <begin position="275"/>
        <end position="296"/>
    </location>
</feature>
<evidence type="ECO:0000256" key="10">
    <source>
        <dbReference type="SAM" id="Phobius"/>
    </source>
</evidence>
<dbReference type="Gene3D" id="1.20.1740.10">
    <property type="entry name" value="Amino acid/polyamine transporter I"/>
    <property type="match status" value="1"/>
</dbReference>
<dbReference type="Pfam" id="PF00324">
    <property type="entry name" value="AA_permease"/>
    <property type="match status" value="1"/>
</dbReference>
<evidence type="ECO:0000256" key="2">
    <source>
        <dbReference type="ARBA" id="ARBA00008583"/>
    </source>
</evidence>
<dbReference type="PROSITE" id="PS00218">
    <property type="entry name" value="AMINO_ACID_PERMEASE_1"/>
    <property type="match status" value="1"/>
</dbReference>